<name>A0A248K084_9PROT</name>
<evidence type="ECO:0008006" key="4">
    <source>
        <dbReference type="Google" id="ProtNLM"/>
    </source>
</evidence>
<evidence type="ECO:0000313" key="2">
    <source>
        <dbReference type="EMBL" id="ASG24362.1"/>
    </source>
</evidence>
<dbReference type="KEGG" id="nao:Y958_26105"/>
<keyword evidence="1" id="KW-0472">Membrane</keyword>
<accession>A0A248K084</accession>
<reference evidence="2 3" key="1">
    <citation type="submission" date="2017-06" db="EMBL/GenBank/DDBJ databases">
        <title>Complete genome sequence of Nitrospirillum amazonense strain CBAmC, an endophytic nitrogen-fixing and plant growth-promoting bacterium, isolated from sugarcane.</title>
        <authorList>
            <person name="Schwab S."/>
            <person name="dos Santos Teixeira K.R."/>
            <person name="Simoes Araujo J.L."/>
            <person name="Soares Vidal M."/>
            <person name="Borges de Freitas H.R."/>
            <person name="Rivello Crivelaro A.L."/>
            <person name="Bueno de Camargo Nunes A."/>
            <person name="dos Santos C.M."/>
            <person name="Palmeira da Silva Rosa D."/>
            <person name="da Silva Padilha D."/>
            <person name="da Silva E."/>
            <person name="Araujo Terra L."/>
            <person name="Soares Mendes V."/>
            <person name="Farinelli L."/>
            <person name="Magalhaes Cruz L."/>
            <person name="Baldani J.I."/>
        </authorList>
    </citation>
    <scope>NUCLEOTIDE SEQUENCE [LARGE SCALE GENOMIC DNA]</scope>
    <source>
        <strain evidence="2 3">CBAmC</strain>
    </source>
</reference>
<feature type="transmembrane region" description="Helical" evidence="1">
    <location>
        <begin position="20"/>
        <end position="44"/>
    </location>
</feature>
<sequence length="275" mass="28537">MVPPRADLEGDRWAGQRGYALLLTLFLLAIATAVGAVVVGNGVAARRLTRSASVALGGEERAALATWQVLDGVAASGRAPSSSQGGSVAVEGKMVGVTVMSEVGRIDLNGLSRKDLAEAIHGLGFPERQAVEAADAIAQWRGMDPPGADGKNLRMNGRTALWSLDDLDTVPGLDGGVRACLQVWGTVHARAPFRGKAALEGQAFATTGFGGGGGLIAGTMLRVLATDTATGGAFRTIALYRGTPARQPGARTITPAPWLVLEWMRPVVERPSCPY</sequence>
<protein>
    <recommendedName>
        <fullName evidence="4">General secretion pathway protein GspK</fullName>
    </recommendedName>
</protein>
<dbReference type="EMBL" id="CP022112">
    <property type="protein sequence ID" value="ASG24362.1"/>
    <property type="molecule type" value="Genomic_DNA"/>
</dbReference>
<evidence type="ECO:0000256" key="1">
    <source>
        <dbReference type="SAM" id="Phobius"/>
    </source>
</evidence>
<keyword evidence="1" id="KW-1133">Transmembrane helix</keyword>
<organism evidence="2 3">
    <name type="scientific">Nitrospirillum viridazoti CBAmc</name>
    <dbReference type="NCBI Taxonomy" id="1441467"/>
    <lineage>
        <taxon>Bacteria</taxon>
        <taxon>Pseudomonadati</taxon>
        <taxon>Pseudomonadota</taxon>
        <taxon>Alphaproteobacteria</taxon>
        <taxon>Rhodospirillales</taxon>
        <taxon>Azospirillaceae</taxon>
        <taxon>Nitrospirillum</taxon>
        <taxon>Nitrospirillum viridazoti</taxon>
    </lineage>
</organism>
<keyword evidence="1" id="KW-0812">Transmembrane</keyword>
<dbReference type="AlphaFoldDB" id="A0A248K084"/>
<evidence type="ECO:0000313" key="3">
    <source>
        <dbReference type="Proteomes" id="UP000197153"/>
    </source>
</evidence>
<proteinExistence type="predicted"/>
<keyword evidence="3" id="KW-1185">Reference proteome</keyword>
<gene>
    <name evidence="2" type="ORF">Y958_26105</name>
</gene>
<dbReference type="Proteomes" id="UP000197153">
    <property type="component" value="Chromosome 3"/>
</dbReference>